<feature type="compositionally biased region" description="Polar residues" evidence="1">
    <location>
        <begin position="640"/>
        <end position="656"/>
    </location>
</feature>
<feature type="compositionally biased region" description="Basic residues" evidence="1">
    <location>
        <begin position="617"/>
        <end position="626"/>
    </location>
</feature>
<evidence type="ECO:0000313" key="4">
    <source>
        <dbReference type="RefSeq" id="XP_022824710.1"/>
    </source>
</evidence>
<dbReference type="GeneID" id="111355181"/>
<feature type="compositionally biased region" description="Basic residues" evidence="1">
    <location>
        <begin position="957"/>
        <end position="967"/>
    </location>
</feature>
<feature type="transmembrane region" description="Helical" evidence="2">
    <location>
        <begin position="1801"/>
        <end position="1819"/>
    </location>
</feature>
<organism evidence="3 4">
    <name type="scientific">Spodoptera litura</name>
    <name type="common">Asian cotton leafworm</name>
    <dbReference type="NCBI Taxonomy" id="69820"/>
    <lineage>
        <taxon>Eukaryota</taxon>
        <taxon>Metazoa</taxon>
        <taxon>Ecdysozoa</taxon>
        <taxon>Arthropoda</taxon>
        <taxon>Hexapoda</taxon>
        <taxon>Insecta</taxon>
        <taxon>Pterygota</taxon>
        <taxon>Neoptera</taxon>
        <taxon>Endopterygota</taxon>
        <taxon>Lepidoptera</taxon>
        <taxon>Glossata</taxon>
        <taxon>Ditrysia</taxon>
        <taxon>Noctuoidea</taxon>
        <taxon>Noctuidae</taxon>
        <taxon>Amphipyrinae</taxon>
        <taxon>Spodoptera</taxon>
    </lineage>
</organism>
<evidence type="ECO:0000256" key="2">
    <source>
        <dbReference type="SAM" id="Phobius"/>
    </source>
</evidence>
<dbReference type="Proteomes" id="UP000301870">
    <property type="component" value="Chromosome 20"/>
</dbReference>
<gene>
    <name evidence="4" type="primary">LOC111355181</name>
</gene>
<dbReference type="KEGG" id="sliu:111355181"/>
<feature type="compositionally biased region" description="Basic and acidic residues" evidence="1">
    <location>
        <begin position="1528"/>
        <end position="1538"/>
    </location>
</feature>
<feature type="region of interest" description="Disordered" evidence="1">
    <location>
        <begin position="709"/>
        <end position="776"/>
    </location>
</feature>
<feature type="compositionally biased region" description="Basic and acidic residues" evidence="1">
    <location>
        <begin position="628"/>
        <end position="639"/>
    </location>
</feature>
<feature type="compositionally biased region" description="Low complexity" evidence="1">
    <location>
        <begin position="811"/>
        <end position="821"/>
    </location>
</feature>
<feature type="compositionally biased region" description="Polar residues" evidence="1">
    <location>
        <begin position="713"/>
        <end position="730"/>
    </location>
</feature>
<proteinExistence type="predicted"/>
<feature type="compositionally biased region" description="Basic and acidic residues" evidence="1">
    <location>
        <begin position="968"/>
        <end position="980"/>
    </location>
</feature>
<keyword evidence="3" id="KW-1185">Reference proteome</keyword>
<dbReference type="RefSeq" id="XP_022824710.1">
    <property type="nucleotide sequence ID" value="XM_022968942.1"/>
</dbReference>
<feature type="region of interest" description="Disordered" evidence="1">
    <location>
        <begin position="1083"/>
        <end position="1146"/>
    </location>
</feature>
<dbReference type="OrthoDB" id="8300628at2759"/>
<feature type="compositionally biased region" description="Polar residues" evidence="1">
    <location>
        <begin position="1108"/>
        <end position="1119"/>
    </location>
</feature>
<keyword evidence="2" id="KW-0812">Transmembrane</keyword>
<reference evidence="4" key="1">
    <citation type="submission" date="2025-08" db="UniProtKB">
        <authorList>
            <consortium name="RefSeq"/>
        </authorList>
    </citation>
    <scope>IDENTIFICATION</scope>
    <source>
        <strain evidence="4">Ishihara</strain>
        <tissue evidence="4">Whole body</tissue>
    </source>
</reference>
<evidence type="ECO:0000256" key="1">
    <source>
        <dbReference type="SAM" id="MobiDB-lite"/>
    </source>
</evidence>
<feature type="region of interest" description="Disordered" evidence="1">
    <location>
        <begin position="512"/>
        <end position="540"/>
    </location>
</feature>
<feature type="compositionally biased region" description="Basic residues" evidence="1">
    <location>
        <begin position="523"/>
        <end position="534"/>
    </location>
</feature>
<feature type="compositionally biased region" description="Basic and acidic residues" evidence="1">
    <location>
        <begin position="7"/>
        <end position="16"/>
    </location>
</feature>
<feature type="compositionally biased region" description="Polar residues" evidence="1">
    <location>
        <begin position="828"/>
        <end position="840"/>
    </location>
</feature>
<accession>A0A9J7E589</accession>
<keyword evidence="2" id="KW-1133">Transmembrane helix</keyword>
<feature type="region of interest" description="Disordered" evidence="1">
    <location>
        <begin position="798"/>
        <end position="857"/>
    </location>
</feature>
<feature type="region of interest" description="Disordered" evidence="1">
    <location>
        <begin position="1493"/>
        <end position="1538"/>
    </location>
</feature>
<feature type="compositionally biased region" description="Polar residues" evidence="1">
    <location>
        <begin position="1083"/>
        <end position="1099"/>
    </location>
</feature>
<feature type="compositionally biased region" description="Basic and acidic residues" evidence="1">
    <location>
        <begin position="934"/>
        <end position="948"/>
    </location>
</feature>
<feature type="region of interest" description="Disordered" evidence="1">
    <location>
        <begin position="1"/>
        <end position="28"/>
    </location>
</feature>
<feature type="compositionally biased region" description="Basic and acidic residues" evidence="1">
    <location>
        <begin position="761"/>
        <end position="776"/>
    </location>
</feature>
<feature type="compositionally biased region" description="Polar residues" evidence="1">
    <location>
        <begin position="746"/>
        <end position="760"/>
    </location>
</feature>
<feature type="region of interest" description="Disordered" evidence="1">
    <location>
        <begin position="605"/>
        <end position="656"/>
    </location>
</feature>
<sequence>MLISKVPDNEEGKEEGAAVPAAESDSHHEYQTANELFEFMAKNQNFNTGDMDKLTTRDLVILYKNIDLGTKLMSNASELKNKRPNQHVETVVYDEPESDGSDISDIYSNEDLTNVYLINNEKLDLINTPSSAENTLCQKIGDLEMHTSGLTTEYDNHFLFKNPYINEQLKNIKFMNNASDTNTVLPASLLDYICCKRLEDNYNFYMDNIIRYVKHTIEQLKRISNGDYLTDKAKEKWREVESGVEDNCQVNTKVLATSSSIPTHMERKIGGRESTWDDIVHSAVDIRSLTKILQKRIVVQVPNLICGSYKLLSKCCAENVIIRCKKDKWPVDEATNTESQVDVVFQLQRSETGQVVSKISSIMILKTTPAVVYDSLGQDIKPLPLPSNEPSNEDQFPETSVKIVELKPIIDECMDEHVSHSTEMSVKSECSVQIIENEIEDTLVDIIDCGFSEHEGTESSKNSCYLVSSDSSDALKDILDRKVKLAQREKRGDIFPDDLRFTIQKLTMQSALTEESGEDLSHSTKKKSPTRARVKSPYENQSLIMEEKKRKKLIEIRERREKKKMALAENCKVTKHRFGKGGVMPQSVSSVTKLSISNKSFYNSIYGQSNTDPSKQAKGKNRRGGKRNTLEIDIIERSNDTAPSTPERNSQKYTNRSYYLDDTVTEMMYLNMKKNETEVKEVCSTSTSVISSDFRNNLNLLSQLIGPSETDLDVSNNGETQPKENISNAARTDEDTDKKHSKILLGSQSILNIAPSNSPNAEERDNPDPKKLNSSVECRKSIDKIYTLMKKLENVQNIHSHNDSKSHSSKSKYISNNSEKSNGVDGRTPSTYQTSDSGTSLKHRSTSSNPSSFSFGKTNTERLNVKSFMHQSVTPPAIVPKVIISSKSSPKMDSEKIKKERKRLIPSPTIKIADNPLKAISQLLHEFENVQKIRQKSSTEQKSLKKMEVTSSDGKTGSRHSSFKRRSRLDQHNDSQPERSVRIIIPKDKKPTRIIKEMETPKFPYQQIPVEDKDKLQKTKISDLLDEAKEARGEAVRGPSKLNSRLNSLAQPKRTYVQAHSEEYQTKYGKTLMADRLQRLAASQTQSTLERSTASVNSRNKLKRGSEAMSTVSMKQSPLTVPPLERAFRARHSSSSSPETKERLNRGVSPCKQIIMPEAPQTLKKKMVAVESYVKNHYGRTTSAAVGNESHSVRKSRVPLLPNDIDLASSTSSPNVGESTELGSRLHHIINTIVNPNTQGLEVLTECHETNSKISREKGNEFSVIQKVSRCEQVSSDSEYAIDVLDDNNVVTSVERTDKASENKKERINVIETDVTEYGLQPLKSVAELEKLQNALCQHISVGAFQKRLRLKNLTLTPKQSVQPVLVLQSGDAASLVVQTPLATNYKETKETLCDLNTLPVLSKSNLDWNFSNLPMQISTVGYAFPEYESRSLVKLFNEVSKKQKETEKVTDHDKQYFEPTAPVDIVPNTIVTVGISNTQVVKLDKKEEIKVNTKNNKAPLNNFNENEMKNTSNKEQSQGTSAPSPNKKKDNDPVKNKQHDIEYSTSLDILVGLLNEIQTITTCQTQITTDDKTHQNKELETILNKAAALENSIKSSPCDAMSFTSLDRLRQLESNASLYSFYLSDCEVYEKDLTSELMEMDTRTLLSSKRLFVDKEVGANLLDKELVNKCTSVSSEIFTPDINEISDMTNSLIEVLRDPSKQSVFSFEYHSIYSDGSSLTNDMFMDIPQIIVTGESKQPLALYEVNNKPIEKPNENKLFREKTQSFQIETTKKRGKAKVNKPKFRLKTEFDPIMKMKRDILVTVYSILVFTVFAALSFPEMLYRV</sequence>
<feature type="compositionally biased region" description="Polar residues" evidence="1">
    <location>
        <begin position="1493"/>
        <end position="1525"/>
    </location>
</feature>
<evidence type="ECO:0000313" key="3">
    <source>
        <dbReference type="Proteomes" id="UP000301870"/>
    </source>
</evidence>
<protein>
    <submittedName>
        <fullName evidence="4">Uncharacterized protein LOC111355181 isoform X1</fullName>
    </submittedName>
</protein>
<keyword evidence="2" id="KW-0472">Membrane</keyword>
<feature type="region of interest" description="Disordered" evidence="1">
    <location>
        <begin position="934"/>
        <end position="980"/>
    </location>
</feature>
<name>A0A9J7E589_SPOLT</name>
<feature type="compositionally biased region" description="Polar residues" evidence="1">
    <location>
        <begin position="605"/>
        <end position="614"/>
    </location>
</feature>